<gene>
    <name evidence="1" type="ORF">H7R39_10645</name>
</gene>
<evidence type="ECO:0000313" key="2">
    <source>
        <dbReference type="Proteomes" id="UP000552683"/>
    </source>
</evidence>
<name>A0A842JCD1_9BACT</name>
<dbReference type="AlphaFoldDB" id="A0A842JCD1"/>
<dbReference type="RefSeq" id="WP_185899267.1">
    <property type="nucleotide sequence ID" value="NZ_JACLZK010000002.1"/>
</dbReference>
<organism evidence="1 2">
    <name type="scientific">Campylobacter massiliensis</name>
    <dbReference type="NCBI Taxonomy" id="2762557"/>
    <lineage>
        <taxon>Bacteria</taxon>
        <taxon>Pseudomonadati</taxon>
        <taxon>Campylobacterota</taxon>
        <taxon>Epsilonproteobacteria</taxon>
        <taxon>Campylobacterales</taxon>
        <taxon>Campylobacteraceae</taxon>
        <taxon>Campylobacter</taxon>
    </lineage>
</organism>
<protein>
    <submittedName>
        <fullName evidence="1">Uncharacterized protein</fullName>
    </submittedName>
</protein>
<proteinExistence type="predicted"/>
<reference evidence="1 2" key="1">
    <citation type="submission" date="2020-08" db="EMBL/GenBank/DDBJ databases">
        <title>Complete genome and description of Campylobacter massiliensis Marseille-Q3452 sp. nov.</title>
        <authorList>
            <person name="Antezack A."/>
        </authorList>
    </citation>
    <scope>NUCLEOTIDE SEQUENCE [LARGE SCALE GENOMIC DNA]</scope>
    <source>
        <strain evidence="1 2">Marseille-Q3452</strain>
    </source>
</reference>
<keyword evidence="2" id="KW-1185">Reference proteome</keyword>
<sequence length="333" mass="38128">MLIRRFFSVLYLSAVIQSRKCLFYGEAYKGAKLLKTIKAEFDLDESGVVSERANEYIRNLQKEYKWVYLSLFFDTLEQGAFEAKNADNLEKLGIKTKEITCINPAKNWLIYAKHSDVKAAEEKFTDIGVDVLYSPIALTQKEIEKHNLPTASTLFVYSCEEGFTICITSSEGVKYAAVCKENDEEYSESADFDKENSDEIDDFIANVDESFNTMDGLDDLGEMLKMDDNEEEFADLDYDINMPESTDVTASVSIFGRDMSIYRYISLALKEFYTNPLYEGDFIENVVIFDATQRTSATFLHYIENELLVKTAVYPVSTLKTMTELMKKELEND</sequence>
<comment type="caution">
    <text evidence="1">The sequence shown here is derived from an EMBL/GenBank/DDBJ whole genome shotgun (WGS) entry which is preliminary data.</text>
</comment>
<accession>A0A842JCD1</accession>
<evidence type="ECO:0000313" key="1">
    <source>
        <dbReference type="EMBL" id="MBC2883702.1"/>
    </source>
</evidence>
<dbReference type="Proteomes" id="UP000552683">
    <property type="component" value="Unassembled WGS sequence"/>
</dbReference>
<dbReference type="EMBL" id="JACLZK010000002">
    <property type="protein sequence ID" value="MBC2883702.1"/>
    <property type="molecule type" value="Genomic_DNA"/>
</dbReference>